<comment type="caution">
    <text evidence="2">The sequence shown here is derived from an EMBL/GenBank/DDBJ whole genome shotgun (WGS) entry which is preliminary data.</text>
</comment>
<evidence type="ECO:0000256" key="1">
    <source>
        <dbReference type="SAM" id="Phobius"/>
    </source>
</evidence>
<accession>A0AAP5Y2W9</accession>
<keyword evidence="1" id="KW-1133">Transmembrane helix</keyword>
<sequence length="301" mass="33789">MLKLSKFKIIFGITTLATAVTLPFLILSINQKTVKNDKNISETTFSKTLKSESLKVISALKQKNAESFSSTNENTEARIKDFSKFEKDFQDFIDEVSQNPNLNLEKIAKEKLLKKGVTADNIEKIFASKNSKNNKIQNQDLLVKPQSFSSKSVPNLKMKEFADKLWQQHVFNAAFAAINYGLAVAYGVIWMLGSAFASTIAGGVSTYLSVLYKDAYNSLVYDKNWDAIKETDAIYYTKEASKALSRYSIVTTPLKILEMWKKLRLGQKAVMVILNSVKWVNPQIVIVLSAIDFFQSMASLG</sequence>
<dbReference type="EMBL" id="JAWPFQ010000007">
    <property type="protein sequence ID" value="MDW2916298.1"/>
    <property type="molecule type" value="Genomic_DNA"/>
</dbReference>
<name>A0AAP5Y2W9_9BACT</name>
<feature type="transmembrane region" description="Helical" evidence="1">
    <location>
        <begin position="7"/>
        <end position="29"/>
    </location>
</feature>
<evidence type="ECO:0000313" key="3">
    <source>
        <dbReference type="Proteomes" id="UP001287983"/>
    </source>
</evidence>
<protein>
    <submittedName>
        <fullName evidence="2">Uncharacterized protein</fullName>
    </submittedName>
</protein>
<evidence type="ECO:0000313" key="2">
    <source>
        <dbReference type="EMBL" id="MDW2916298.1"/>
    </source>
</evidence>
<gene>
    <name evidence="2" type="ORF">R7W55_01510</name>
</gene>
<reference evidence="2" key="1">
    <citation type="submission" date="2023-10" db="EMBL/GenBank/DDBJ databases">
        <title>Genome sequences of Myoplasma ovipneumoniae isolated from sheep.</title>
        <authorList>
            <person name="Spergser J."/>
        </authorList>
    </citation>
    <scope>NUCLEOTIDE SEQUENCE</scope>
    <source>
        <strain evidence="2">5474_3</strain>
    </source>
</reference>
<proteinExistence type="predicted"/>
<keyword evidence="1" id="KW-0472">Membrane</keyword>
<dbReference type="Proteomes" id="UP001287983">
    <property type="component" value="Unassembled WGS sequence"/>
</dbReference>
<keyword evidence="1" id="KW-0812">Transmembrane</keyword>
<dbReference type="AlphaFoldDB" id="A0AAP5Y2W9"/>
<organism evidence="2 3">
    <name type="scientific">Mesomycoplasma ovipneumoniae</name>
    <dbReference type="NCBI Taxonomy" id="29562"/>
    <lineage>
        <taxon>Bacteria</taxon>
        <taxon>Bacillati</taxon>
        <taxon>Mycoplasmatota</taxon>
        <taxon>Mycoplasmoidales</taxon>
        <taxon>Metamycoplasmataceae</taxon>
        <taxon>Mesomycoplasma</taxon>
    </lineage>
</organism>
<dbReference type="RefSeq" id="WP_313363286.1">
    <property type="nucleotide sequence ID" value="NZ_CP134945.1"/>
</dbReference>